<dbReference type="Proteomes" id="UP000528608">
    <property type="component" value="Unassembled WGS sequence"/>
</dbReference>
<dbReference type="InterPro" id="IPR011251">
    <property type="entry name" value="Luciferase-like_dom"/>
</dbReference>
<dbReference type="GO" id="GO:0004497">
    <property type="term" value="F:monooxygenase activity"/>
    <property type="evidence" value="ECO:0007669"/>
    <property type="project" value="UniProtKB-KW"/>
</dbReference>
<accession>A0A7W8F5C9</accession>
<reference evidence="4 5" key="1">
    <citation type="submission" date="2020-08" db="EMBL/GenBank/DDBJ databases">
        <title>Genomic Encyclopedia of Type Strains, Phase III (KMG-III): the genomes of soil and plant-associated and newly described type strains.</title>
        <authorList>
            <person name="Whitman W."/>
        </authorList>
    </citation>
    <scope>NUCLEOTIDE SEQUENCE [LARGE SCALE GENOMIC DNA]</scope>
    <source>
        <strain evidence="4 5">CECT 3259</strain>
    </source>
</reference>
<evidence type="ECO:0000256" key="1">
    <source>
        <dbReference type="ARBA" id="ARBA00023002"/>
    </source>
</evidence>
<evidence type="ECO:0000313" key="5">
    <source>
        <dbReference type="Proteomes" id="UP000528608"/>
    </source>
</evidence>
<sequence length="367" mass="40703">MRPTTATPSTASAQPMRHGISLLPDCRRHSRSAGAYYRDVLALTRFADRAGIDYVKMTEHYLGEYGGYCPSPLTFLAAAAARTRNIRLMTGATLPAFHHPVQLAAHIAMVDALSDGRLDVGLGRAWLPYEFEALGVPIDESRPRFEATTQAMIRLWTEERVTEETPYFSYRDATSLPPVTQDPHPPLWGAAVRSPESFGWLGRNGFGVMLALAPLKKDVGVSRYVIDLYREAFTPGAGAHAGPRIALSTPLYVAATDDEAYRTAEPFYREYMAVWSEAAASWTTTRSSQYAGYEAMGAHAHQLTDFDVRRHGTAVIGSPGTVADRIRELREEYGVDTFLWQVDFGGQNLAQMMSSMRLYTDKVLPRL</sequence>
<dbReference type="OrthoDB" id="7903015at2"/>
<proteinExistence type="predicted"/>
<dbReference type="Pfam" id="PF00296">
    <property type="entry name" value="Bac_luciferase"/>
    <property type="match status" value="1"/>
</dbReference>
<dbReference type="PANTHER" id="PTHR30137:SF8">
    <property type="entry name" value="BLR5498 PROTEIN"/>
    <property type="match status" value="1"/>
</dbReference>
<dbReference type="InterPro" id="IPR050766">
    <property type="entry name" value="Bact_Lucif_Oxidored"/>
</dbReference>
<dbReference type="SUPFAM" id="SSF51679">
    <property type="entry name" value="Bacterial luciferase-like"/>
    <property type="match status" value="1"/>
</dbReference>
<keyword evidence="2 4" id="KW-0503">Monooxygenase</keyword>
<name>A0A7W8F5C9_STREU</name>
<organism evidence="4 5">
    <name type="scientific">Streptomyces eurocidicus</name>
    <name type="common">Streptoverticillium eurocidicus</name>
    <dbReference type="NCBI Taxonomy" id="66423"/>
    <lineage>
        <taxon>Bacteria</taxon>
        <taxon>Bacillati</taxon>
        <taxon>Actinomycetota</taxon>
        <taxon>Actinomycetes</taxon>
        <taxon>Kitasatosporales</taxon>
        <taxon>Streptomycetaceae</taxon>
        <taxon>Streptomyces</taxon>
    </lineage>
</organism>
<dbReference type="GO" id="GO:0016705">
    <property type="term" value="F:oxidoreductase activity, acting on paired donors, with incorporation or reduction of molecular oxygen"/>
    <property type="evidence" value="ECO:0007669"/>
    <property type="project" value="InterPro"/>
</dbReference>
<evidence type="ECO:0000256" key="2">
    <source>
        <dbReference type="ARBA" id="ARBA00023033"/>
    </source>
</evidence>
<gene>
    <name evidence="4" type="ORF">FHS36_005274</name>
</gene>
<evidence type="ECO:0000259" key="3">
    <source>
        <dbReference type="Pfam" id="PF00296"/>
    </source>
</evidence>
<comment type="caution">
    <text evidence="4">The sequence shown here is derived from an EMBL/GenBank/DDBJ whole genome shotgun (WGS) entry which is preliminary data.</text>
</comment>
<dbReference type="EMBL" id="JACHJF010000021">
    <property type="protein sequence ID" value="MBB5121805.1"/>
    <property type="molecule type" value="Genomic_DNA"/>
</dbReference>
<dbReference type="Gene3D" id="3.20.20.30">
    <property type="entry name" value="Luciferase-like domain"/>
    <property type="match status" value="1"/>
</dbReference>
<keyword evidence="1" id="KW-0560">Oxidoreductase</keyword>
<dbReference type="AlphaFoldDB" id="A0A7W8F5C9"/>
<feature type="domain" description="Luciferase-like" evidence="3">
    <location>
        <begin position="16"/>
        <end position="336"/>
    </location>
</feature>
<dbReference type="PANTHER" id="PTHR30137">
    <property type="entry name" value="LUCIFERASE-LIKE MONOOXYGENASE"/>
    <property type="match status" value="1"/>
</dbReference>
<dbReference type="RefSeq" id="WP_102917782.1">
    <property type="nucleotide sequence ID" value="NZ_JACHJF010000021.1"/>
</dbReference>
<evidence type="ECO:0000313" key="4">
    <source>
        <dbReference type="EMBL" id="MBB5121805.1"/>
    </source>
</evidence>
<dbReference type="InterPro" id="IPR036661">
    <property type="entry name" value="Luciferase-like_sf"/>
</dbReference>
<dbReference type="GO" id="GO:0005829">
    <property type="term" value="C:cytosol"/>
    <property type="evidence" value="ECO:0007669"/>
    <property type="project" value="TreeGrafter"/>
</dbReference>
<protein>
    <submittedName>
        <fullName evidence="4">Alkanesulfonate monooxygenase SsuD/methylene tetrahydromethanopterin reductase-like flavin-dependent oxidoreductase (Luciferase family)</fullName>
    </submittedName>
</protein>